<accession>A0AAE1NUP3</accession>
<feature type="compositionally biased region" description="Basic and acidic residues" evidence="1">
    <location>
        <begin position="1"/>
        <end position="10"/>
    </location>
</feature>
<proteinExistence type="predicted"/>
<dbReference type="Proteomes" id="UP001292094">
    <property type="component" value="Unassembled WGS sequence"/>
</dbReference>
<gene>
    <name evidence="2" type="ORF">Pmani_030908</name>
</gene>
<organism evidence="2 3">
    <name type="scientific">Petrolisthes manimaculis</name>
    <dbReference type="NCBI Taxonomy" id="1843537"/>
    <lineage>
        <taxon>Eukaryota</taxon>
        <taxon>Metazoa</taxon>
        <taxon>Ecdysozoa</taxon>
        <taxon>Arthropoda</taxon>
        <taxon>Crustacea</taxon>
        <taxon>Multicrustacea</taxon>
        <taxon>Malacostraca</taxon>
        <taxon>Eumalacostraca</taxon>
        <taxon>Eucarida</taxon>
        <taxon>Decapoda</taxon>
        <taxon>Pleocyemata</taxon>
        <taxon>Anomura</taxon>
        <taxon>Galatheoidea</taxon>
        <taxon>Porcellanidae</taxon>
        <taxon>Petrolisthes</taxon>
    </lineage>
</organism>
<feature type="region of interest" description="Disordered" evidence="1">
    <location>
        <begin position="1"/>
        <end position="90"/>
    </location>
</feature>
<feature type="compositionally biased region" description="Polar residues" evidence="1">
    <location>
        <begin position="46"/>
        <end position="55"/>
    </location>
</feature>
<name>A0AAE1NUP3_9EUCA</name>
<evidence type="ECO:0000313" key="2">
    <source>
        <dbReference type="EMBL" id="KAK4296610.1"/>
    </source>
</evidence>
<sequence>MVGRGCKDGGESVQGWWGEDAGMVGRGCRDGGERVQGGVSARNCDSRPSSPQGTSKSEEGGRGPVSLLRDPHNPPGKYSLRKPPPTEEKLRRQQLLEVKLTVMSPASLLP</sequence>
<comment type="caution">
    <text evidence="2">The sequence shown here is derived from an EMBL/GenBank/DDBJ whole genome shotgun (WGS) entry which is preliminary data.</text>
</comment>
<keyword evidence="3" id="KW-1185">Reference proteome</keyword>
<evidence type="ECO:0000313" key="3">
    <source>
        <dbReference type="Proteomes" id="UP001292094"/>
    </source>
</evidence>
<dbReference type="AlphaFoldDB" id="A0AAE1NUP3"/>
<reference evidence="2" key="1">
    <citation type="submission" date="2023-11" db="EMBL/GenBank/DDBJ databases">
        <title>Genome assemblies of two species of porcelain crab, Petrolisthes cinctipes and Petrolisthes manimaculis (Anomura: Porcellanidae).</title>
        <authorList>
            <person name="Angst P."/>
        </authorList>
    </citation>
    <scope>NUCLEOTIDE SEQUENCE</scope>
    <source>
        <strain evidence="2">PB745_02</strain>
        <tissue evidence="2">Gill</tissue>
    </source>
</reference>
<protein>
    <submittedName>
        <fullName evidence="2">Uncharacterized protein</fullName>
    </submittedName>
</protein>
<evidence type="ECO:0000256" key="1">
    <source>
        <dbReference type="SAM" id="MobiDB-lite"/>
    </source>
</evidence>
<dbReference type="EMBL" id="JAWZYT010003822">
    <property type="protein sequence ID" value="KAK4296610.1"/>
    <property type="molecule type" value="Genomic_DNA"/>
</dbReference>